<dbReference type="RefSeq" id="XP_014676252.1">
    <property type="nucleotide sequence ID" value="XM_014820766.1"/>
</dbReference>
<evidence type="ECO:0000256" key="2">
    <source>
        <dbReference type="ARBA" id="ARBA00022729"/>
    </source>
</evidence>
<evidence type="ECO:0000256" key="4">
    <source>
        <dbReference type="ARBA" id="ARBA00023157"/>
    </source>
</evidence>
<evidence type="ECO:0000259" key="8">
    <source>
        <dbReference type="PROSITE" id="PS50923"/>
    </source>
</evidence>
<dbReference type="CDD" id="cd00033">
    <property type="entry name" value="CCP"/>
    <property type="match status" value="1"/>
</dbReference>
<feature type="disulfide bond" evidence="6">
    <location>
        <begin position="122"/>
        <end position="149"/>
    </location>
</feature>
<accession>A0ABM1EVN1</accession>
<keyword evidence="10" id="KW-1185">Reference proteome</keyword>
<dbReference type="PROSITE" id="PS51390">
    <property type="entry name" value="WAP"/>
    <property type="match status" value="1"/>
</dbReference>
<evidence type="ECO:0000313" key="11">
    <source>
        <dbReference type="RefSeq" id="XP_014676252.1"/>
    </source>
</evidence>
<keyword evidence="3" id="KW-0677">Repeat</keyword>
<dbReference type="InterPro" id="IPR000436">
    <property type="entry name" value="Sushi_SCR_CCP_dom"/>
</dbReference>
<keyword evidence="1 6" id="KW-0768">Sushi</keyword>
<sequence>MYAAFEPHIEQAEPLRLPTTDLRKPPNPQFGGSIRSEGITGPCPRDIEAIATSGRRCLKKCQTDSDCNGRRKKCMCDDMCGQSCVNPVRACPKPKEPKNGQIEELSDRHHMFLFGTRIHYSCDRGHYLDGPQVRFCQGDKNWSGWEPKCQAVSSGVSP</sequence>
<feature type="region of interest" description="Disordered" evidence="7">
    <location>
        <begin position="18"/>
        <end position="37"/>
    </location>
</feature>
<feature type="domain" description="WAP" evidence="9">
    <location>
        <begin position="36"/>
        <end position="88"/>
    </location>
</feature>
<reference evidence="11" key="1">
    <citation type="submission" date="2025-08" db="UniProtKB">
        <authorList>
            <consortium name="RefSeq"/>
        </authorList>
    </citation>
    <scope>IDENTIFICATION</scope>
</reference>
<evidence type="ECO:0000313" key="10">
    <source>
        <dbReference type="Proteomes" id="UP000695022"/>
    </source>
</evidence>
<gene>
    <name evidence="11" type="primary">LOC106816205</name>
</gene>
<evidence type="ECO:0000256" key="5">
    <source>
        <dbReference type="ARBA" id="ARBA00023180"/>
    </source>
</evidence>
<keyword evidence="2" id="KW-0732">Signal</keyword>
<protein>
    <submittedName>
        <fullName evidence="11">Protein lev-9-like</fullName>
    </submittedName>
</protein>
<proteinExistence type="predicted"/>
<dbReference type="SUPFAM" id="SSF57535">
    <property type="entry name" value="Complement control module/SCR domain"/>
    <property type="match status" value="1"/>
</dbReference>
<feature type="non-terminal residue" evidence="11">
    <location>
        <position position="158"/>
    </location>
</feature>
<comment type="caution">
    <text evidence="6">Lacks conserved residue(s) required for the propagation of feature annotation.</text>
</comment>
<feature type="domain" description="Sushi" evidence="8">
    <location>
        <begin position="89"/>
        <end position="151"/>
    </location>
</feature>
<dbReference type="Proteomes" id="UP000695022">
    <property type="component" value="Unplaced"/>
</dbReference>
<dbReference type="Pfam" id="PF00095">
    <property type="entry name" value="WAP"/>
    <property type="match status" value="1"/>
</dbReference>
<dbReference type="Pfam" id="PF00084">
    <property type="entry name" value="Sushi"/>
    <property type="match status" value="1"/>
</dbReference>
<evidence type="ECO:0000256" key="7">
    <source>
        <dbReference type="SAM" id="MobiDB-lite"/>
    </source>
</evidence>
<evidence type="ECO:0000259" key="9">
    <source>
        <dbReference type="PROSITE" id="PS51390"/>
    </source>
</evidence>
<evidence type="ECO:0000256" key="1">
    <source>
        <dbReference type="ARBA" id="ARBA00022659"/>
    </source>
</evidence>
<dbReference type="PROSITE" id="PS50923">
    <property type="entry name" value="SUSHI"/>
    <property type="match status" value="1"/>
</dbReference>
<dbReference type="SMART" id="SM00032">
    <property type="entry name" value="CCP"/>
    <property type="match status" value="1"/>
</dbReference>
<dbReference type="InterPro" id="IPR035976">
    <property type="entry name" value="Sushi/SCR/CCP_sf"/>
</dbReference>
<evidence type="ECO:0000256" key="6">
    <source>
        <dbReference type="PROSITE-ProRule" id="PRU00302"/>
    </source>
</evidence>
<organism evidence="10 11">
    <name type="scientific">Priapulus caudatus</name>
    <name type="common">Priapulid worm</name>
    <dbReference type="NCBI Taxonomy" id="37621"/>
    <lineage>
        <taxon>Eukaryota</taxon>
        <taxon>Metazoa</taxon>
        <taxon>Ecdysozoa</taxon>
        <taxon>Scalidophora</taxon>
        <taxon>Priapulida</taxon>
        <taxon>Priapulimorpha</taxon>
        <taxon>Priapulimorphida</taxon>
        <taxon>Priapulidae</taxon>
        <taxon>Priapulus</taxon>
    </lineage>
</organism>
<keyword evidence="5" id="KW-0325">Glycoprotein</keyword>
<dbReference type="GeneID" id="106816205"/>
<dbReference type="InterPro" id="IPR036645">
    <property type="entry name" value="Elafin-like_sf"/>
</dbReference>
<dbReference type="PANTHER" id="PTHR46393:SF7">
    <property type="entry name" value="COMPLEMENT C2"/>
    <property type="match status" value="1"/>
</dbReference>
<dbReference type="InterPro" id="IPR008197">
    <property type="entry name" value="WAP_dom"/>
</dbReference>
<name>A0ABM1EVN1_PRICU</name>
<dbReference type="Gene3D" id="2.10.70.10">
    <property type="entry name" value="Complement Module, domain 1"/>
    <property type="match status" value="1"/>
</dbReference>
<dbReference type="Gene3D" id="4.10.75.10">
    <property type="entry name" value="Elafin-like"/>
    <property type="match status" value="1"/>
</dbReference>
<evidence type="ECO:0000256" key="3">
    <source>
        <dbReference type="ARBA" id="ARBA00022737"/>
    </source>
</evidence>
<dbReference type="PANTHER" id="PTHR46393">
    <property type="entry name" value="SUSHI DOMAIN-CONTAINING PROTEIN"/>
    <property type="match status" value="1"/>
</dbReference>
<keyword evidence="4 6" id="KW-1015">Disulfide bond</keyword>